<protein>
    <submittedName>
        <fullName evidence="2">Uncharacterized protein</fullName>
    </submittedName>
</protein>
<organism evidence="2 3">
    <name type="scientific">Bradyrhizobium icense</name>
    <dbReference type="NCBI Taxonomy" id="1274631"/>
    <lineage>
        <taxon>Bacteria</taxon>
        <taxon>Pseudomonadati</taxon>
        <taxon>Pseudomonadota</taxon>
        <taxon>Alphaproteobacteria</taxon>
        <taxon>Hyphomicrobiales</taxon>
        <taxon>Nitrobacteraceae</taxon>
        <taxon>Bradyrhizobium</taxon>
    </lineage>
</organism>
<accession>A0A1B1UK36</accession>
<sequence>MIRAHVKPYADPSEFVNSLRQFLSGSHISGGKIESLGEGIPTAADGAVQWSAVLADLEKLAEVDPENESNAPRPETPSLSAAGLTAGEIDRLARNL</sequence>
<dbReference type="STRING" id="1274631.LMTR13_26585"/>
<proteinExistence type="predicted"/>
<evidence type="ECO:0000256" key="1">
    <source>
        <dbReference type="SAM" id="MobiDB-lite"/>
    </source>
</evidence>
<name>A0A1B1UK36_9BRAD</name>
<dbReference type="Proteomes" id="UP000092839">
    <property type="component" value="Chromosome"/>
</dbReference>
<evidence type="ECO:0000313" key="3">
    <source>
        <dbReference type="Proteomes" id="UP000092839"/>
    </source>
</evidence>
<reference evidence="2 3" key="1">
    <citation type="submission" date="2016-07" db="EMBL/GenBank/DDBJ databases">
        <title>Complete genome sequence of Bradyrhizobium icense LMTR 13T, a potential inoculant strain isolated from lima bean (Phaseolus lunatus) in Peru.</title>
        <authorList>
            <person name="Ormeno-Orrillo E."/>
            <person name="Duran D."/>
            <person name="Rogel M.A."/>
            <person name="Rey L."/>
            <person name="Imperial J."/>
            <person name="Ruiz-Argueso T."/>
            <person name="Martinez-Romero E."/>
        </authorList>
    </citation>
    <scope>NUCLEOTIDE SEQUENCE [LARGE SCALE GENOMIC DNA]</scope>
    <source>
        <strain evidence="2 3">LMTR 13</strain>
    </source>
</reference>
<dbReference type="AlphaFoldDB" id="A0A1B1UK36"/>
<keyword evidence="3" id="KW-1185">Reference proteome</keyword>
<feature type="region of interest" description="Disordered" evidence="1">
    <location>
        <begin position="63"/>
        <end position="96"/>
    </location>
</feature>
<evidence type="ECO:0000313" key="2">
    <source>
        <dbReference type="EMBL" id="ANW03172.1"/>
    </source>
</evidence>
<dbReference type="EMBL" id="CP016428">
    <property type="protein sequence ID" value="ANW03172.1"/>
    <property type="molecule type" value="Genomic_DNA"/>
</dbReference>
<dbReference type="KEGG" id="bic:LMTR13_26585"/>
<gene>
    <name evidence="2" type="ORF">LMTR13_26585</name>
</gene>